<dbReference type="InterPro" id="IPR046457">
    <property type="entry name" value="PMI_typeI_cat"/>
</dbReference>
<dbReference type="PANTHER" id="PTHR42742">
    <property type="entry name" value="TRANSCRIPTIONAL REPRESSOR MPRA"/>
    <property type="match status" value="1"/>
</dbReference>
<dbReference type="Gene3D" id="2.60.120.10">
    <property type="entry name" value="Jelly Rolls"/>
    <property type="match status" value="2"/>
</dbReference>
<evidence type="ECO:0000256" key="3">
    <source>
        <dbReference type="ARBA" id="ARBA00011956"/>
    </source>
</evidence>
<feature type="binding site" evidence="8">
    <location>
        <position position="173"/>
    </location>
    <ligand>
        <name>Zn(2+)</name>
        <dbReference type="ChEBI" id="CHEBI:29105"/>
    </ligand>
</feature>
<dbReference type="STRING" id="1042163.BRLA_c045700"/>
<feature type="domain" description="Phosphomannose isomerase type I catalytic" evidence="10">
    <location>
        <begin position="7"/>
        <end position="107"/>
    </location>
</feature>
<dbReference type="InterPro" id="IPR001250">
    <property type="entry name" value="Man6P_Isoase-1"/>
</dbReference>
<feature type="binding site" evidence="8">
    <location>
        <position position="98"/>
    </location>
    <ligand>
        <name>Zn(2+)</name>
        <dbReference type="ChEBI" id="CHEBI:29105"/>
    </ligand>
</feature>
<dbReference type="InterPro" id="IPR014628">
    <property type="entry name" value="Man6P_isomerase_Firm_short"/>
</dbReference>
<comment type="similarity">
    <text evidence="2 7">Belongs to the mannose-6-phosphate isomerase type 1 family.</text>
</comment>
<dbReference type="InterPro" id="IPR049071">
    <property type="entry name" value="MPI_cupin_dom"/>
</dbReference>
<protein>
    <recommendedName>
        <fullName evidence="3 7">Mannose-6-phosphate isomerase</fullName>
        <ecNumber evidence="3 7">5.3.1.8</ecNumber>
    </recommendedName>
</protein>
<name>A0A075RAG5_BRELA</name>
<dbReference type="RefSeq" id="WP_003334094.1">
    <property type="nucleotide sequence ID" value="NZ_CP007806.1"/>
</dbReference>
<evidence type="ECO:0000256" key="4">
    <source>
        <dbReference type="ARBA" id="ARBA00022723"/>
    </source>
</evidence>
<dbReference type="KEGG" id="blr:BRLA_c045700"/>
<dbReference type="GO" id="GO:0005975">
    <property type="term" value="P:carbohydrate metabolic process"/>
    <property type="evidence" value="ECO:0007669"/>
    <property type="project" value="UniProtKB-UniRule"/>
</dbReference>
<keyword evidence="5 7" id="KW-0862">Zinc</keyword>
<evidence type="ECO:0000256" key="9">
    <source>
        <dbReference type="PIRSR" id="PIRSR036894-2"/>
    </source>
</evidence>
<evidence type="ECO:0000313" key="12">
    <source>
        <dbReference type="EMBL" id="AIG28834.1"/>
    </source>
</evidence>
<evidence type="ECO:0000256" key="1">
    <source>
        <dbReference type="ARBA" id="ARBA00000757"/>
    </source>
</evidence>
<dbReference type="PIRSF" id="PIRSF036894">
    <property type="entry name" value="PMI_Firm_short"/>
    <property type="match status" value="1"/>
</dbReference>
<evidence type="ECO:0000259" key="11">
    <source>
        <dbReference type="Pfam" id="PF21621"/>
    </source>
</evidence>
<keyword evidence="6 7" id="KW-0413">Isomerase</keyword>
<dbReference type="InterPro" id="IPR011051">
    <property type="entry name" value="RmlC_Cupin_sf"/>
</dbReference>
<dbReference type="NCBIfam" id="TIGR00218">
    <property type="entry name" value="manA"/>
    <property type="match status" value="1"/>
</dbReference>
<gene>
    <name evidence="12" type="primary">gmuF</name>
    <name evidence="12" type="ORF">BRLA_c045700</name>
</gene>
<dbReference type="SUPFAM" id="SSF51182">
    <property type="entry name" value="RmlC-like cupins"/>
    <property type="match status" value="1"/>
</dbReference>
<comment type="cofactor">
    <cofactor evidence="8">
        <name>Zn(2+)</name>
        <dbReference type="ChEBI" id="CHEBI:29105"/>
    </cofactor>
    <text evidence="8">Binds 1 zinc ion per subunit.</text>
</comment>
<evidence type="ECO:0000256" key="6">
    <source>
        <dbReference type="ARBA" id="ARBA00023235"/>
    </source>
</evidence>
<dbReference type="CDD" id="cd07010">
    <property type="entry name" value="cupin_PMI_type_I_N_bac"/>
    <property type="match status" value="1"/>
</dbReference>
<dbReference type="EMBL" id="CP007806">
    <property type="protein sequence ID" value="AIG28834.1"/>
    <property type="molecule type" value="Genomic_DNA"/>
</dbReference>
<keyword evidence="4 7" id="KW-0479">Metal-binding</keyword>
<evidence type="ECO:0000259" key="10">
    <source>
        <dbReference type="Pfam" id="PF20511"/>
    </source>
</evidence>
<accession>A0A075RAG5</accession>
<feature type="domain" description="Mannose-6-phosphate isomerase cupin" evidence="11">
    <location>
        <begin position="238"/>
        <end position="316"/>
    </location>
</feature>
<feature type="active site" evidence="9">
    <location>
        <position position="193"/>
    </location>
</feature>
<evidence type="ECO:0000256" key="5">
    <source>
        <dbReference type="ARBA" id="ARBA00022833"/>
    </source>
</evidence>
<dbReference type="AlphaFoldDB" id="A0A075RAG5"/>
<comment type="catalytic activity">
    <reaction evidence="1 7">
        <text>D-mannose 6-phosphate = D-fructose 6-phosphate</text>
        <dbReference type="Rhea" id="RHEA:12356"/>
        <dbReference type="ChEBI" id="CHEBI:58735"/>
        <dbReference type="ChEBI" id="CHEBI:61527"/>
        <dbReference type="EC" id="5.3.1.8"/>
    </reaction>
</comment>
<dbReference type="PANTHER" id="PTHR42742:SF3">
    <property type="entry name" value="FRUCTOKINASE"/>
    <property type="match status" value="1"/>
</dbReference>
<dbReference type="Pfam" id="PF20511">
    <property type="entry name" value="PMI_typeI_cat"/>
    <property type="match status" value="1"/>
</dbReference>
<feature type="binding site" evidence="8">
    <location>
        <position position="116"/>
    </location>
    <ligand>
        <name>Zn(2+)</name>
        <dbReference type="ChEBI" id="CHEBI:29105"/>
    </ligand>
</feature>
<evidence type="ECO:0000256" key="7">
    <source>
        <dbReference type="PIRNR" id="PIRNR036894"/>
    </source>
</evidence>
<dbReference type="eggNOG" id="COG1482">
    <property type="taxonomic scope" value="Bacteria"/>
</dbReference>
<evidence type="ECO:0000256" key="8">
    <source>
        <dbReference type="PIRSR" id="PIRSR036894-1"/>
    </source>
</evidence>
<dbReference type="InterPro" id="IPR051804">
    <property type="entry name" value="Carb_Metab_Reg_Kinase/Isom"/>
</dbReference>
<keyword evidence="13" id="KW-1185">Reference proteome</keyword>
<evidence type="ECO:0000256" key="2">
    <source>
        <dbReference type="ARBA" id="ARBA00010772"/>
    </source>
</evidence>
<dbReference type="HOGENOM" id="CLU_020529_0_0_9"/>
<dbReference type="InterPro" id="IPR014710">
    <property type="entry name" value="RmlC-like_jellyroll"/>
</dbReference>
<dbReference type="EC" id="5.3.1.8" evidence="3 7"/>
<organism evidence="12 13">
    <name type="scientific">Brevibacillus laterosporus LMG 15441</name>
    <dbReference type="NCBI Taxonomy" id="1042163"/>
    <lineage>
        <taxon>Bacteria</taxon>
        <taxon>Bacillati</taxon>
        <taxon>Bacillota</taxon>
        <taxon>Bacilli</taxon>
        <taxon>Bacillales</taxon>
        <taxon>Paenibacillaceae</taxon>
        <taxon>Brevibacillus</taxon>
    </lineage>
</organism>
<dbReference type="GO" id="GO:0008270">
    <property type="term" value="F:zinc ion binding"/>
    <property type="evidence" value="ECO:0007669"/>
    <property type="project" value="UniProtKB-UniRule"/>
</dbReference>
<dbReference type="Proteomes" id="UP000005850">
    <property type="component" value="Chromosome"/>
</dbReference>
<sequence length="316" mass="35653">MNIQPLFLQPVFQERIWGGTALRDRFPYDIPSDKTGECWAISAHPNGMCVVLNGPHQGKTLADLWENNKELFDHHQSEKFPLLTKILDANDDLSVQVHPNDEYAHKHENGEYGKTECWYIIDCDEDAELVFGHNAKSKAEVEEMIMGGKWSDFLRKVKIKPGDFFYVPSGTIHALCQGTLVLETQQSSDTTYRVYDYDRVDDQGKKRDLHLKKAIDVTTAPHVDTNPTITVQKNGDATITTYVTNEFFSVYKWEISGTATFEQDQAFLLVSVLAGTGTLEKDGQSFALKKGDHFILPAQFGTYKLTGSLEVMVSHP</sequence>
<proteinExistence type="inferred from homology"/>
<dbReference type="Pfam" id="PF21621">
    <property type="entry name" value="MPI_cupin_dom"/>
    <property type="match status" value="1"/>
</dbReference>
<evidence type="ECO:0000313" key="13">
    <source>
        <dbReference type="Proteomes" id="UP000005850"/>
    </source>
</evidence>
<dbReference type="GO" id="GO:0004476">
    <property type="term" value="F:mannose-6-phosphate isomerase activity"/>
    <property type="evidence" value="ECO:0007669"/>
    <property type="project" value="UniProtKB-UniRule"/>
</dbReference>
<reference evidence="12 13" key="1">
    <citation type="journal article" date="2011" name="J. Bacteriol.">
        <title>Genome sequence of Brevibacillus laterosporus LMG 15441, a pathogen of invertebrates.</title>
        <authorList>
            <person name="Djukic M."/>
            <person name="Poehlein A."/>
            <person name="Thurmer A."/>
            <person name="Daniel R."/>
        </authorList>
    </citation>
    <scope>NUCLEOTIDE SEQUENCE [LARGE SCALE GENOMIC DNA]</scope>
    <source>
        <strain evidence="12 13">LMG 15441</strain>
    </source>
</reference>